<evidence type="ECO:0000256" key="2">
    <source>
        <dbReference type="ARBA" id="ARBA00004286"/>
    </source>
</evidence>
<evidence type="ECO:0000256" key="3">
    <source>
        <dbReference type="ARBA" id="ARBA00022454"/>
    </source>
</evidence>
<name>A0A9P6GGJ6_9PLEO</name>
<gene>
    <name evidence="7" type="ORF">PMIN01_06348</name>
</gene>
<dbReference type="GO" id="GO:0000712">
    <property type="term" value="P:resolution of meiotic recombination intermediates"/>
    <property type="evidence" value="ECO:0007669"/>
    <property type="project" value="TreeGrafter"/>
</dbReference>
<feature type="region of interest" description="Disordered" evidence="5">
    <location>
        <begin position="544"/>
        <end position="568"/>
    </location>
</feature>
<dbReference type="GO" id="GO:0071821">
    <property type="term" value="C:FANCM-MHF complex"/>
    <property type="evidence" value="ECO:0007669"/>
    <property type="project" value="TreeGrafter"/>
</dbReference>
<proteinExistence type="predicted"/>
<keyword evidence="4" id="KW-0539">Nucleus</keyword>
<accession>A0A9P6GGJ6</accession>
<feature type="region of interest" description="Disordered" evidence="5">
    <location>
        <begin position="48"/>
        <end position="194"/>
    </location>
</feature>
<keyword evidence="3" id="KW-0158">Chromosome</keyword>
<evidence type="ECO:0000256" key="1">
    <source>
        <dbReference type="ARBA" id="ARBA00004123"/>
    </source>
</evidence>
<protein>
    <recommendedName>
        <fullName evidence="6">CENP-T/Histone H4 histone fold domain-containing protein</fullName>
    </recommendedName>
</protein>
<feature type="region of interest" description="Disordered" evidence="5">
    <location>
        <begin position="412"/>
        <end position="431"/>
    </location>
</feature>
<dbReference type="GO" id="GO:0031297">
    <property type="term" value="P:replication fork processing"/>
    <property type="evidence" value="ECO:0007669"/>
    <property type="project" value="TreeGrafter"/>
</dbReference>
<feature type="region of interest" description="Disordered" evidence="5">
    <location>
        <begin position="1"/>
        <end position="22"/>
    </location>
</feature>
<dbReference type="SUPFAM" id="SSF47113">
    <property type="entry name" value="Histone-fold"/>
    <property type="match status" value="1"/>
</dbReference>
<dbReference type="AlphaFoldDB" id="A0A9P6GGJ6"/>
<dbReference type="CDD" id="cd22920">
    <property type="entry name" value="HFD_CENP-T"/>
    <property type="match status" value="1"/>
</dbReference>
<dbReference type="InterPro" id="IPR035425">
    <property type="entry name" value="CENP-T/H4_C"/>
</dbReference>
<dbReference type="InterPro" id="IPR009072">
    <property type="entry name" value="Histone-fold"/>
</dbReference>
<evidence type="ECO:0000256" key="4">
    <source>
        <dbReference type="ARBA" id="ARBA00023242"/>
    </source>
</evidence>
<feature type="compositionally biased region" description="Basic and acidic residues" evidence="5">
    <location>
        <begin position="113"/>
        <end position="122"/>
    </location>
</feature>
<evidence type="ECO:0000313" key="8">
    <source>
        <dbReference type="Proteomes" id="UP000756921"/>
    </source>
</evidence>
<organism evidence="7 8">
    <name type="scientific">Paraphaeosphaeria minitans</name>
    <dbReference type="NCBI Taxonomy" id="565426"/>
    <lineage>
        <taxon>Eukaryota</taxon>
        <taxon>Fungi</taxon>
        <taxon>Dikarya</taxon>
        <taxon>Ascomycota</taxon>
        <taxon>Pezizomycotina</taxon>
        <taxon>Dothideomycetes</taxon>
        <taxon>Pleosporomycetidae</taxon>
        <taxon>Pleosporales</taxon>
        <taxon>Massarineae</taxon>
        <taxon>Didymosphaeriaceae</taxon>
        <taxon>Paraphaeosphaeria</taxon>
    </lineage>
</organism>
<keyword evidence="8" id="KW-1185">Reference proteome</keyword>
<dbReference type="GO" id="GO:0005694">
    <property type="term" value="C:chromosome"/>
    <property type="evidence" value="ECO:0007669"/>
    <property type="project" value="UniProtKB-SubCell"/>
</dbReference>
<dbReference type="EMBL" id="WJXW01000006">
    <property type="protein sequence ID" value="KAF9734943.1"/>
    <property type="molecule type" value="Genomic_DNA"/>
</dbReference>
<feature type="compositionally biased region" description="Low complexity" evidence="5">
    <location>
        <begin position="57"/>
        <end position="90"/>
    </location>
</feature>
<sequence length="568" mass="63565">MSESARKKQHLSPRISGDASYHSPTLYRDLHRLASIAPKPVTPFRRAASVGVTPRSAAIRTPGTARTPRGGPATRPLPARRAAPTTPHAIRALRERANAVRTPGHARRRSGRVQRETPRDLLRNLSRVLARDTQPIEPPPNPQQRNRHSALDLPDIDDDEPTAPRLSMPLEDMYDDDSFNEEPPRPSLLAPLPDYDYDNRTVHSVEFGRRARSEDPRLDRVFGRRISEQFGDLHDLTINGEEYELDGNFINRRGTLLPNELLEEVEEVEEGDTEAEIRALTGRGRASDGGDLGVFGEVEGEEEDPTFRFEIPARREVLVEGEEDGEEQGGEGEVDNDILGGLEETMLVDDNDEQPALNLAYDDDDDTAPVLASDNENENETAPLEIAGWESEPEDLDDEDLAAYRGEVSAMDRSLQTPAPETPAKKRAGRQRRALNISRFGHEYPSFPSATAKMLANGFLKGQGSKGKISKDTLEALVQTSDFFFEQVGEDLAAYAQHAGRKMVEESDVIALLKRTRQVTDSSTCFSLAQKLLPRELLQQLRMEPLPKLRRQKRKRMEAIPEEDRDDE</sequence>
<dbReference type="Proteomes" id="UP000756921">
    <property type="component" value="Unassembled WGS sequence"/>
</dbReference>
<dbReference type="PANTHER" id="PTHR22980">
    <property type="entry name" value="CORTISTATIN"/>
    <property type="match status" value="1"/>
</dbReference>
<feature type="region of interest" description="Disordered" evidence="5">
    <location>
        <begin position="362"/>
        <end position="395"/>
    </location>
</feature>
<reference evidence="7" key="1">
    <citation type="journal article" date="2020" name="Mol. Plant Microbe Interact.">
        <title>Genome Sequence of the Biocontrol Agent Coniothyrium minitans strain Conio (IMI 134523).</title>
        <authorList>
            <person name="Patel D."/>
            <person name="Shittu T.A."/>
            <person name="Baroncelli R."/>
            <person name="Muthumeenakshi S."/>
            <person name="Osborne T.H."/>
            <person name="Janganan T.K."/>
            <person name="Sreenivasaprasad S."/>
        </authorList>
    </citation>
    <scope>NUCLEOTIDE SEQUENCE</scope>
    <source>
        <strain evidence="7">Conio</strain>
    </source>
</reference>
<evidence type="ECO:0000313" key="7">
    <source>
        <dbReference type="EMBL" id="KAF9734943.1"/>
    </source>
</evidence>
<evidence type="ECO:0000256" key="5">
    <source>
        <dbReference type="SAM" id="MobiDB-lite"/>
    </source>
</evidence>
<comment type="subcellular location">
    <subcellularLocation>
        <location evidence="2">Chromosome</location>
    </subcellularLocation>
    <subcellularLocation>
        <location evidence="1">Nucleus</location>
    </subcellularLocation>
</comment>
<dbReference type="PANTHER" id="PTHR22980:SF5">
    <property type="entry name" value="CENP-T_HISTONE H4 HISTONE FOLD DOMAIN-CONTAINING PROTEIN"/>
    <property type="match status" value="1"/>
</dbReference>
<dbReference type="Pfam" id="PF15511">
    <property type="entry name" value="CENP-T_C"/>
    <property type="match status" value="1"/>
</dbReference>
<evidence type="ECO:0000259" key="6">
    <source>
        <dbReference type="Pfam" id="PF15511"/>
    </source>
</evidence>
<dbReference type="GO" id="GO:0046982">
    <property type="term" value="F:protein heterodimerization activity"/>
    <property type="evidence" value="ECO:0007669"/>
    <property type="project" value="InterPro"/>
</dbReference>
<dbReference type="OrthoDB" id="10071681at2759"/>
<dbReference type="Gene3D" id="1.10.20.10">
    <property type="entry name" value="Histone, subunit A"/>
    <property type="match status" value="1"/>
</dbReference>
<comment type="caution">
    <text evidence="7">The sequence shown here is derived from an EMBL/GenBank/DDBJ whole genome shotgun (WGS) entry which is preliminary data.</text>
</comment>
<feature type="domain" description="CENP-T/Histone H4 histone fold" evidence="6">
    <location>
        <begin position="441"/>
        <end position="544"/>
    </location>
</feature>
<dbReference type="GO" id="GO:0003682">
    <property type="term" value="F:chromatin binding"/>
    <property type="evidence" value="ECO:0007669"/>
    <property type="project" value="TreeGrafter"/>
</dbReference>